<evidence type="ECO:0000313" key="11">
    <source>
        <dbReference type="EMBL" id="MPM17319.1"/>
    </source>
</evidence>
<dbReference type="Pfam" id="PF01676">
    <property type="entry name" value="Metalloenzyme"/>
    <property type="match status" value="1"/>
</dbReference>
<dbReference type="UniPathway" id="UPA00109">
    <property type="reaction ID" value="UER00186"/>
</dbReference>
<sequence length="263" mass="29056">MISPNDSIIFFNFRPDRARELTRCFADPEFTSVTRKRGWFPVTFVCTTEYDASMPNVSVAFPHHPLSNIFGEYLSRLGLTQLRIAETEKYAHVTFFFNGGQEQVFPGEDRVLIPSPKVPTYDMKPEMSAREVMKEAVNRIKSGAYDVIILNFANCDMVGHTGVYEAARLAVEVVDECVGQVVAATSEMGGISIITADHGNAEHMLDDDGVSPFTAHTTDLVPFYIVGAKVRLRNGRLADIAPTMLDLMGLAKPAEMTGITLIV</sequence>
<dbReference type="GO" id="GO:0006007">
    <property type="term" value="P:glucose catabolic process"/>
    <property type="evidence" value="ECO:0007669"/>
    <property type="project" value="InterPro"/>
</dbReference>
<dbReference type="InterPro" id="IPR006124">
    <property type="entry name" value="Metalloenzyme"/>
</dbReference>
<evidence type="ECO:0000256" key="3">
    <source>
        <dbReference type="ARBA" id="ARBA00008819"/>
    </source>
</evidence>
<dbReference type="EMBL" id="VSSQ01002774">
    <property type="protein sequence ID" value="MPM17319.1"/>
    <property type="molecule type" value="Genomic_DNA"/>
</dbReference>
<dbReference type="NCBIfam" id="TIGR01307">
    <property type="entry name" value="pgm_bpd_ind"/>
    <property type="match status" value="1"/>
</dbReference>
<dbReference type="GO" id="GO:0004619">
    <property type="term" value="F:phosphoglycerate mutase activity"/>
    <property type="evidence" value="ECO:0007669"/>
    <property type="project" value="UniProtKB-EC"/>
</dbReference>
<evidence type="ECO:0000256" key="2">
    <source>
        <dbReference type="ARBA" id="ARBA00004798"/>
    </source>
</evidence>
<comment type="similarity">
    <text evidence="3">Belongs to the BPG-independent phosphoglycerate mutase family.</text>
</comment>
<dbReference type="SUPFAM" id="SSF64158">
    <property type="entry name" value="2,3-Bisphosphoglycerate-independent phosphoglycerate mutase, substrate-binding domain"/>
    <property type="match status" value="1"/>
</dbReference>
<dbReference type="GO" id="GO:0030145">
    <property type="term" value="F:manganese ion binding"/>
    <property type="evidence" value="ECO:0007669"/>
    <property type="project" value="InterPro"/>
</dbReference>
<evidence type="ECO:0000256" key="7">
    <source>
        <dbReference type="ARBA" id="ARBA00023211"/>
    </source>
</evidence>
<feature type="domain" description="BPG-independent PGAM N-terminal" evidence="10">
    <location>
        <begin position="2"/>
        <end position="51"/>
    </location>
</feature>
<dbReference type="Pfam" id="PF06415">
    <property type="entry name" value="iPGM_N"/>
    <property type="match status" value="1"/>
</dbReference>
<comment type="pathway">
    <text evidence="2">Carbohydrate degradation; glycolysis; pyruvate from D-glyceraldehyde 3-phosphate: step 3/5.</text>
</comment>
<evidence type="ECO:0000259" key="10">
    <source>
        <dbReference type="Pfam" id="PF06415"/>
    </source>
</evidence>
<dbReference type="PANTHER" id="PTHR31637">
    <property type="entry name" value="2,3-BISPHOSPHOGLYCERATE-INDEPENDENT PHOSPHOGLYCERATE MUTASE"/>
    <property type="match status" value="1"/>
</dbReference>
<gene>
    <name evidence="11" type="primary">gpmI_18</name>
    <name evidence="11" type="ORF">SDC9_63707</name>
</gene>
<dbReference type="GO" id="GO:0006096">
    <property type="term" value="P:glycolytic process"/>
    <property type="evidence" value="ECO:0007669"/>
    <property type="project" value="UniProtKB-UniPathway"/>
</dbReference>
<evidence type="ECO:0000256" key="8">
    <source>
        <dbReference type="ARBA" id="ARBA00023235"/>
    </source>
</evidence>
<evidence type="ECO:0000256" key="6">
    <source>
        <dbReference type="ARBA" id="ARBA00023152"/>
    </source>
</evidence>
<comment type="cofactor">
    <cofactor evidence="1">
        <name>Mn(2+)</name>
        <dbReference type="ChEBI" id="CHEBI:29035"/>
    </cofactor>
</comment>
<organism evidence="11">
    <name type="scientific">bioreactor metagenome</name>
    <dbReference type="NCBI Taxonomy" id="1076179"/>
    <lineage>
        <taxon>unclassified sequences</taxon>
        <taxon>metagenomes</taxon>
        <taxon>ecological metagenomes</taxon>
    </lineage>
</organism>
<proteinExistence type="inferred from homology"/>
<evidence type="ECO:0000256" key="5">
    <source>
        <dbReference type="ARBA" id="ARBA00022723"/>
    </source>
</evidence>
<dbReference type="SUPFAM" id="SSF53649">
    <property type="entry name" value="Alkaline phosphatase-like"/>
    <property type="match status" value="1"/>
</dbReference>
<comment type="caution">
    <text evidence="11">The sequence shown here is derived from an EMBL/GenBank/DDBJ whole genome shotgun (WGS) entry which is preliminary data.</text>
</comment>
<dbReference type="InterPro" id="IPR005995">
    <property type="entry name" value="Pgm_bpd_ind"/>
</dbReference>
<dbReference type="InterPro" id="IPR017850">
    <property type="entry name" value="Alkaline_phosphatase_core_sf"/>
</dbReference>
<protein>
    <recommendedName>
        <fullName evidence="4">phosphoglycerate mutase (2,3-diphosphoglycerate-independent)</fullName>
        <ecNumber evidence="4">5.4.2.12</ecNumber>
    </recommendedName>
</protein>
<feature type="domain" description="Metalloenzyme" evidence="9">
    <location>
        <begin position="54"/>
        <end position="251"/>
    </location>
</feature>
<dbReference type="PANTHER" id="PTHR31637:SF0">
    <property type="entry name" value="2,3-BISPHOSPHOGLYCERATE-INDEPENDENT PHOSPHOGLYCERATE MUTASE"/>
    <property type="match status" value="1"/>
</dbReference>
<accession>A0A644XMF3</accession>
<evidence type="ECO:0000256" key="4">
    <source>
        <dbReference type="ARBA" id="ARBA00012026"/>
    </source>
</evidence>
<keyword evidence="6" id="KW-0324">Glycolysis</keyword>
<dbReference type="GO" id="GO:0005829">
    <property type="term" value="C:cytosol"/>
    <property type="evidence" value="ECO:0007669"/>
    <property type="project" value="TreeGrafter"/>
</dbReference>
<dbReference type="AlphaFoldDB" id="A0A644XMF3"/>
<keyword evidence="7" id="KW-0464">Manganese</keyword>
<dbReference type="Gene3D" id="3.40.1450.10">
    <property type="entry name" value="BPG-independent phosphoglycerate mutase, domain B"/>
    <property type="match status" value="1"/>
</dbReference>
<evidence type="ECO:0000256" key="1">
    <source>
        <dbReference type="ARBA" id="ARBA00001936"/>
    </source>
</evidence>
<dbReference type="InterPro" id="IPR036646">
    <property type="entry name" value="PGAM_B_sf"/>
</dbReference>
<dbReference type="Gene3D" id="3.40.720.10">
    <property type="entry name" value="Alkaline Phosphatase, subunit A"/>
    <property type="match status" value="1"/>
</dbReference>
<dbReference type="EC" id="5.4.2.12" evidence="4"/>
<keyword evidence="8 11" id="KW-0413">Isomerase</keyword>
<dbReference type="InterPro" id="IPR011258">
    <property type="entry name" value="BPG-indep_PGM_N"/>
</dbReference>
<name>A0A644XMF3_9ZZZZ</name>
<keyword evidence="5" id="KW-0479">Metal-binding</keyword>
<evidence type="ECO:0000259" key="9">
    <source>
        <dbReference type="Pfam" id="PF01676"/>
    </source>
</evidence>
<reference evidence="11" key="1">
    <citation type="submission" date="2019-08" db="EMBL/GenBank/DDBJ databases">
        <authorList>
            <person name="Kucharzyk K."/>
            <person name="Murdoch R.W."/>
            <person name="Higgins S."/>
            <person name="Loffler F."/>
        </authorList>
    </citation>
    <scope>NUCLEOTIDE SEQUENCE</scope>
</reference>